<accession>A0ABV9GCX3</accession>
<comment type="caution">
    <text evidence="1">The sequence shown here is derived from an EMBL/GenBank/DDBJ whole genome shotgun (WGS) entry which is preliminary data.</text>
</comment>
<proteinExistence type="predicted"/>
<evidence type="ECO:0000313" key="1">
    <source>
        <dbReference type="EMBL" id="MFC4610484.1"/>
    </source>
</evidence>
<keyword evidence="2" id="KW-1185">Reference proteome</keyword>
<sequence length="89" mass="9469">MPSAAARDLAERGHAEVDLTVRCSAVDLGDLVLGAGEADLESFDLAEPAFAFSFGDAGQQIVVDLDQPRPLGWVWSQERAADVPLTELT</sequence>
<dbReference type="RefSeq" id="WP_381198544.1">
    <property type="nucleotide sequence ID" value="NZ_JBHSFE010000016.1"/>
</dbReference>
<gene>
    <name evidence="1" type="ORF">ACFO9E_22175</name>
</gene>
<dbReference type="EMBL" id="JBHSFE010000016">
    <property type="protein sequence ID" value="MFC4610484.1"/>
    <property type="molecule type" value="Genomic_DNA"/>
</dbReference>
<reference evidence="2" key="1">
    <citation type="journal article" date="2019" name="Int. J. Syst. Evol. Microbiol.">
        <title>The Global Catalogue of Microorganisms (GCM) 10K type strain sequencing project: providing services to taxonomists for standard genome sequencing and annotation.</title>
        <authorList>
            <consortium name="The Broad Institute Genomics Platform"/>
            <consortium name="The Broad Institute Genome Sequencing Center for Infectious Disease"/>
            <person name="Wu L."/>
            <person name="Ma J."/>
        </authorList>
    </citation>
    <scope>NUCLEOTIDE SEQUENCE [LARGE SCALE GENOMIC DNA]</scope>
    <source>
        <strain evidence="2">CGMCC 4.7139</strain>
    </source>
</reference>
<name>A0ABV9GCX3_9ACTN</name>
<protein>
    <submittedName>
        <fullName evidence="1">Uncharacterized protein</fullName>
    </submittedName>
</protein>
<evidence type="ECO:0000313" key="2">
    <source>
        <dbReference type="Proteomes" id="UP001595993"/>
    </source>
</evidence>
<organism evidence="1 2">
    <name type="scientific">Streptomyces maoxianensis</name>
    <dbReference type="NCBI Taxonomy" id="1459942"/>
    <lineage>
        <taxon>Bacteria</taxon>
        <taxon>Bacillati</taxon>
        <taxon>Actinomycetota</taxon>
        <taxon>Actinomycetes</taxon>
        <taxon>Kitasatosporales</taxon>
        <taxon>Streptomycetaceae</taxon>
        <taxon>Streptomyces</taxon>
    </lineage>
</organism>
<dbReference type="Proteomes" id="UP001595993">
    <property type="component" value="Unassembled WGS sequence"/>
</dbReference>